<dbReference type="SUPFAM" id="SSF55961">
    <property type="entry name" value="Bet v1-like"/>
    <property type="match status" value="1"/>
</dbReference>
<evidence type="ECO:0000313" key="2">
    <source>
        <dbReference type="Proteomes" id="UP000800094"/>
    </source>
</evidence>
<dbReference type="RefSeq" id="XP_033683884.1">
    <property type="nucleotide sequence ID" value="XM_033835546.1"/>
</dbReference>
<dbReference type="GeneID" id="54588876"/>
<evidence type="ECO:0000313" key="1">
    <source>
        <dbReference type="EMBL" id="KAF2248880.1"/>
    </source>
</evidence>
<evidence type="ECO:0008006" key="3">
    <source>
        <dbReference type="Google" id="ProtNLM"/>
    </source>
</evidence>
<dbReference type="PANTHER" id="PTHR36166:SF1">
    <property type="entry name" value="SRPBCC DOMAIN-CONTAINING PROTEIN"/>
    <property type="match status" value="1"/>
</dbReference>
<dbReference type="CDD" id="cd07822">
    <property type="entry name" value="SRPBCC_4"/>
    <property type="match status" value="1"/>
</dbReference>
<protein>
    <recommendedName>
        <fullName evidence="3">Polyketide cyclase/dehydrase</fullName>
    </recommendedName>
</protein>
<dbReference type="OrthoDB" id="509124at2759"/>
<dbReference type="Proteomes" id="UP000800094">
    <property type="component" value="Unassembled WGS sequence"/>
</dbReference>
<keyword evidence="2" id="KW-1185">Reference proteome</keyword>
<dbReference type="Gene3D" id="3.30.530.20">
    <property type="match status" value="1"/>
</dbReference>
<dbReference type="InterPro" id="IPR023393">
    <property type="entry name" value="START-like_dom_sf"/>
</dbReference>
<organism evidence="1 2">
    <name type="scientific">Trematosphaeria pertusa</name>
    <dbReference type="NCBI Taxonomy" id="390896"/>
    <lineage>
        <taxon>Eukaryota</taxon>
        <taxon>Fungi</taxon>
        <taxon>Dikarya</taxon>
        <taxon>Ascomycota</taxon>
        <taxon>Pezizomycotina</taxon>
        <taxon>Dothideomycetes</taxon>
        <taxon>Pleosporomycetidae</taxon>
        <taxon>Pleosporales</taxon>
        <taxon>Massarineae</taxon>
        <taxon>Trematosphaeriaceae</taxon>
        <taxon>Trematosphaeria</taxon>
    </lineage>
</organism>
<dbReference type="Pfam" id="PF10604">
    <property type="entry name" value="Polyketide_cyc2"/>
    <property type="match status" value="1"/>
</dbReference>
<name>A0A6A6IH37_9PLEO</name>
<dbReference type="PANTHER" id="PTHR36166">
    <property type="entry name" value="CHROMOSOME 9, WHOLE GENOME SHOTGUN SEQUENCE"/>
    <property type="match status" value="1"/>
</dbReference>
<dbReference type="InterPro" id="IPR019587">
    <property type="entry name" value="Polyketide_cyclase/dehydratase"/>
</dbReference>
<dbReference type="AlphaFoldDB" id="A0A6A6IH37"/>
<proteinExistence type="predicted"/>
<accession>A0A6A6IH37</accession>
<gene>
    <name evidence="1" type="ORF">BU26DRAFT_604844</name>
</gene>
<reference evidence="1" key="1">
    <citation type="journal article" date="2020" name="Stud. Mycol.">
        <title>101 Dothideomycetes genomes: a test case for predicting lifestyles and emergence of pathogens.</title>
        <authorList>
            <person name="Haridas S."/>
            <person name="Albert R."/>
            <person name="Binder M."/>
            <person name="Bloem J."/>
            <person name="Labutti K."/>
            <person name="Salamov A."/>
            <person name="Andreopoulos B."/>
            <person name="Baker S."/>
            <person name="Barry K."/>
            <person name="Bills G."/>
            <person name="Bluhm B."/>
            <person name="Cannon C."/>
            <person name="Castanera R."/>
            <person name="Culley D."/>
            <person name="Daum C."/>
            <person name="Ezra D."/>
            <person name="Gonzalez J."/>
            <person name="Henrissat B."/>
            <person name="Kuo A."/>
            <person name="Liang C."/>
            <person name="Lipzen A."/>
            <person name="Lutzoni F."/>
            <person name="Magnuson J."/>
            <person name="Mondo S."/>
            <person name="Nolan M."/>
            <person name="Ohm R."/>
            <person name="Pangilinan J."/>
            <person name="Park H.-J."/>
            <person name="Ramirez L."/>
            <person name="Alfaro M."/>
            <person name="Sun H."/>
            <person name="Tritt A."/>
            <person name="Yoshinaga Y."/>
            <person name="Zwiers L.-H."/>
            <person name="Turgeon B."/>
            <person name="Goodwin S."/>
            <person name="Spatafora J."/>
            <person name="Crous P."/>
            <person name="Grigoriev I."/>
        </authorList>
    </citation>
    <scope>NUCLEOTIDE SEQUENCE</scope>
    <source>
        <strain evidence="1">CBS 122368</strain>
    </source>
</reference>
<sequence length="159" mass="17727">MATVRVEVEIAAPPEEVRAVLLDFPRYKEWHSNFIKHISTLPPGKPGIALQPGDRLHAEFPGSTIEPAVISNAPSEFRWYDRGALGAFAGIHYWEFRESRSTEGGTTFVHGEDYDGWATFLFREGWPLRGTARGMFEGFSEDVKVRVEGLRAGGARGGY</sequence>
<dbReference type="EMBL" id="ML987195">
    <property type="protein sequence ID" value="KAF2248880.1"/>
    <property type="molecule type" value="Genomic_DNA"/>
</dbReference>